<reference evidence="2 3" key="1">
    <citation type="submission" date="2020-08" db="EMBL/GenBank/DDBJ databases">
        <title>Novel species isolated from subtropical streams in China.</title>
        <authorList>
            <person name="Lu H."/>
        </authorList>
    </citation>
    <scope>NUCLEOTIDE SEQUENCE [LARGE SCALE GENOMIC DNA]</scope>
    <source>
        <strain evidence="2 3">CY18W</strain>
    </source>
</reference>
<evidence type="ECO:0000256" key="1">
    <source>
        <dbReference type="SAM" id="SignalP"/>
    </source>
</evidence>
<evidence type="ECO:0000313" key="3">
    <source>
        <dbReference type="Proteomes" id="UP000650424"/>
    </source>
</evidence>
<comment type="caution">
    <text evidence="2">The sequence shown here is derived from an EMBL/GenBank/DDBJ whole genome shotgun (WGS) entry which is preliminary data.</text>
</comment>
<dbReference type="PROSITE" id="PS51257">
    <property type="entry name" value="PROKAR_LIPOPROTEIN"/>
    <property type="match status" value="1"/>
</dbReference>
<protein>
    <recommendedName>
        <fullName evidence="4">Lipoprotein</fullName>
    </recommendedName>
</protein>
<gene>
    <name evidence="2" type="ORF">H8L32_22145</name>
</gene>
<feature type="chain" id="PRO_5045558507" description="Lipoprotein" evidence="1">
    <location>
        <begin position="21"/>
        <end position="157"/>
    </location>
</feature>
<organism evidence="2 3">
    <name type="scientific">Undibacterium hunanense</name>
    <dbReference type="NCBI Taxonomy" id="2762292"/>
    <lineage>
        <taxon>Bacteria</taxon>
        <taxon>Pseudomonadati</taxon>
        <taxon>Pseudomonadota</taxon>
        <taxon>Betaproteobacteria</taxon>
        <taxon>Burkholderiales</taxon>
        <taxon>Oxalobacteraceae</taxon>
        <taxon>Undibacterium</taxon>
    </lineage>
</organism>
<name>A0ABR6ZWD5_9BURK</name>
<feature type="signal peptide" evidence="1">
    <location>
        <begin position="1"/>
        <end position="20"/>
    </location>
</feature>
<evidence type="ECO:0000313" key="2">
    <source>
        <dbReference type="EMBL" id="MBC3920181.1"/>
    </source>
</evidence>
<dbReference type="EMBL" id="JACOGF010000014">
    <property type="protein sequence ID" value="MBC3920181.1"/>
    <property type="molecule type" value="Genomic_DNA"/>
</dbReference>
<keyword evidence="1" id="KW-0732">Signal</keyword>
<keyword evidence="3" id="KW-1185">Reference proteome</keyword>
<sequence length="157" mass="17287">MNKNILTSLPVLAVTLILGACTTPPYVEPQSGNTAEMVVRIQPARGTLFYLNTYDNAESCSGEKTVVSDANRISISKFKFATEKLTTLKYTEMQERSSCTMNISFYGKAKHVYLLNTVTTTGKCSLKLWDATDMKTLVPTPIISRDNGENACPNFKG</sequence>
<proteinExistence type="predicted"/>
<dbReference type="Proteomes" id="UP000650424">
    <property type="component" value="Unassembled WGS sequence"/>
</dbReference>
<accession>A0ABR6ZWD5</accession>
<dbReference type="RefSeq" id="WP_186949485.1">
    <property type="nucleotide sequence ID" value="NZ_JACOGF010000014.1"/>
</dbReference>
<evidence type="ECO:0008006" key="4">
    <source>
        <dbReference type="Google" id="ProtNLM"/>
    </source>
</evidence>